<organism evidence="1 2">
    <name type="scientific">Avena sativa</name>
    <name type="common">Oat</name>
    <dbReference type="NCBI Taxonomy" id="4498"/>
    <lineage>
        <taxon>Eukaryota</taxon>
        <taxon>Viridiplantae</taxon>
        <taxon>Streptophyta</taxon>
        <taxon>Embryophyta</taxon>
        <taxon>Tracheophyta</taxon>
        <taxon>Spermatophyta</taxon>
        <taxon>Magnoliopsida</taxon>
        <taxon>Liliopsida</taxon>
        <taxon>Poales</taxon>
        <taxon>Poaceae</taxon>
        <taxon>BOP clade</taxon>
        <taxon>Pooideae</taxon>
        <taxon>Poodae</taxon>
        <taxon>Poeae</taxon>
        <taxon>Poeae Chloroplast Group 1 (Aveneae type)</taxon>
        <taxon>Aveninae</taxon>
        <taxon>Avena</taxon>
    </lineage>
</organism>
<protein>
    <submittedName>
        <fullName evidence="1">Uncharacterized protein</fullName>
    </submittedName>
</protein>
<evidence type="ECO:0000313" key="1">
    <source>
        <dbReference type="EnsemblPlants" id="AVESA.00010b.r2.4AG0574960.1.CDS"/>
    </source>
</evidence>
<sequence length="696" mass="78349">MLYQPRILGPIEESWDEPLKSVWPSASLDAFTSAAKLAPRCLVTAVAHAEALAACHRYEEAQTKICVALTVTVTDQDDPALHNVRYDLLCGSTEKARKHEAMAEAGNFMKTFATMICHEVVPREAVKLLDANNLVGRAGLQTRETAKLLSQSYFFSGRAQFLRAYIDLAQVRALDLAADKKRLLRRTLDMVNEAAGTFHRSLVIALFHAKLLFVLDEYDAAETECRRALGIEVPSDPNDDDLPPVSVSGVDYKSRVSTVRKQLLVLLKQIIVVAAKFWSSMVLAHQGESIISVKVDTLHGYYDTFDRSAAKTISDVRRFVKKHNSWSFWVCPHFDCDGKKFLNTESLWQHMCSKHQEEPWEKLQSILGPELCAYAPEDDHSLDVITLCKDSGQDDIFRLPRMQDMFESLLFRPSVGIMQAESVAVMRQRKCREGSDILEIIKEKLRVLPEDILSTEFQGCCFGIDNLWLKFLEISVFDYREVIVPLARSFQWMEIKRVIAHSVNTNARSIGDANIDAVFGKLLGAPDRNVSMENGSIPSQTNNIDHQHGDNLQTKNLKPSLSDETLQADDKCEESVEIESLCMHIFVLTRLNPRNQFQLQVGKNFASEVVATILIGLHISETSWRFSFNKQTERHVVNPITCGDCICPTHNAFGIKFDLQMSCSCGNCSGDDEYLYTTLVHKLDAGSPQTTKVCRM</sequence>
<reference evidence="1" key="1">
    <citation type="submission" date="2021-05" db="EMBL/GenBank/DDBJ databases">
        <authorList>
            <person name="Scholz U."/>
            <person name="Mascher M."/>
            <person name="Fiebig A."/>
        </authorList>
    </citation>
    <scope>NUCLEOTIDE SEQUENCE [LARGE SCALE GENOMIC DNA]</scope>
</reference>
<reference evidence="1" key="2">
    <citation type="submission" date="2025-09" db="UniProtKB">
        <authorList>
            <consortium name="EnsemblPlants"/>
        </authorList>
    </citation>
    <scope>IDENTIFICATION</scope>
</reference>
<accession>A0ACD5W8C4</accession>
<proteinExistence type="predicted"/>
<dbReference type="EnsemblPlants" id="AVESA.00010b.r2.4AG0574960.1">
    <property type="protein sequence ID" value="AVESA.00010b.r2.4AG0574960.1.CDS"/>
    <property type="gene ID" value="AVESA.00010b.r2.4AG0574960"/>
</dbReference>
<dbReference type="Proteomes" id="UP001732700">
    <property type="component" value="Chromosome 4A"/>
</dbReference>
<keyword evidence="2" id="KW-1185">Reference proteome</keyword>
<evidence type="ECO:0000313" key="2">
    <source>
        <dbReference type="Proteomes" id="UP001732700"/>
    </source>
</evidence>
<name>A0ACD5W8C4_AVESA</name>